<evidence type="ECO:0000313" key="1">
    <source>
        <dbReference type="EMBL" id="OXU28721.1"/>
    </source>
</evidence>
<organism evidence="1 2">
    <name type="scientific">Trichomalopsis sarcophagae</name>
    <dbReference type="NCBI Taxonomy" id="543379"/>
    <lineage>
        <taxon>Eukaryota</taxon>
        <taxon>Metazoa</taxon>
        <taxon>Ecdysozoa</taxon>
        <taxon>Arthropoda</taxon>
        <taxon>Hexapoda</taxon>
        <taxon>Insecta</taxon>
        <taxon>Pterygota</taxon>
        <taxon>Neoptera</taxon>
        <taxon>Endopterygota</taxon>
        <taxon>Hymenoptera</taxon>
        <taxon>Apocrita</taxon>
        <taxon>Proctotrupomorpha</taxon>
        <taxon>Chalcidoidea</taxon>
        <taxon>Pteromalidae</taxon>
        <taxon>Pteromalinae</taxon>
        <taxon>Trichomalopsis</taxon>
    </lineage>
</organism>
<dbReference type="OrthoDB" id="425082at2759"/>
<dbReference type="STRING" id="543379.A0A232FD68"/>
<keyword evidence="2" id="KW-1185">Reference proteome</keyword>
<dbReference type="Proteomes" id="UP000215335">
    <property type="component" value="Unassembled WGS sequence"/>
</dbReference>
<dbReference type="InterPro" id="IPR032727">
    <property type="entry name" value="CLAMP"/>
</dbReference>
<reference evidence="1 2" key="1">
    <citation type="journal article" date="2017" name="Curr. Biol.">
        <title>The Evolution of Venom by Co-option of Single-Copy Genes.</title>
        <authorList>
            <person name="Martinson E.O."/>
            <person name="Mrinalini"/>
            <person name="Kelkar Y.D."/>
            <person name="Chang C.H."/>
            <person name="Werren J.H."/>
        </authorList>
    </citation>
    <scope>NUCLEOTIDE SEQUENCE [LARGE SCALE GENOMIC DNA]</scope>
    <source>
        <strain evidence="1 2">Alberta</strain>
        <tissue evidence="1">Whole body</tissue>
    </source>
</reference>
<dbReference type="EMBL" id="NNAY01000390">
    <property type="protein sequence ID" value="OXU28721.1"/>
    <property type="molecule type" value="Genomic_DNA"/>
</dbReference>
<dbReference type="Pfam" id="PF14769">
    <property type="entry name" value="CLAMP"/>
    <property type="match status" value="1"/>
</dbReference>
<sequence length="256" mass="29996">MSKKLAVQCQCKKRALEDLSKESFEFADTIVDVERIFLSECDLVKKHLLSSRKLVSEPNIQYTVDYDDLCKPWPSSEHPAFKQYDDVALKPMLCTWKFITRQDIECIKQHLFDQNAIKFIIEQKLPDTLLFKNQSKEVFLEYAWVIFEFARDNGFSGKGISSILGILYLTHRFFLSDFWRTAREVYAFFADSIYLHGFLKPPESDMVFTFSESNKLLDMFRSSYMQKLELLRSACIPSHNLILKISKCNTTHPLNH</sequence>
<gene>
    <name evidence="1" type="ORF">TSAR_012958</name>
</gene>
<proteinExistence type="predicted"/>
<accession>A0A232FD68</accession>
<evidence type="ECO:0000313" key="2">
    <source>
        <dbReference type="Proteomes" id="UP000215335"/>
    </source>
</evidence>
<dbReference type="AlphaFoldDB" id="A0A232FD68"/>
<protein>
    <submittedName>
        <fullName evidence="1">Uncharacterized protein</fullName>
    </submittedName>
</protein>
<comment type="caution">
    <text evidence="1">The sequence shown here is derived from an EMBL/GenBank/DDBJ whole genome shotgun (WGS) entry which is preliminary data.</text>
</comment>
<name>A0A232FD68_9HYME</name>